<sequence>MTTTRAIPFDTAHIAGADEFHRATAEQFRQALGAGVLMSLGATQLAAVPGRFDRGGLLFTARILPFAQTGDRYAAARNMAVLISTTPLDEIDVEVREYARGIEHAKIEGVYIDQLARAVLALDYDGPEPLNPSYWP</sequence>
<protein>
    <submittedName>
        <fullName evidence="1">Uncharacterized protein</fullName>
    </submittedName>
</protein>
<comment type="caution">
    <text evidence="1">The sequence shown here is derived from an EMBL/GenBank/DDBJ whole genome shotgun (WGS) entry which is preliminary data.</text>
</comment>
<dbReference type="AlphaFoldDB" id="A0A939MR86"/>
<dbReference type="RefSeq" id="WP_208098942.1">
    <property type="nucleotide sequence ID" value="NZ_JAGDYM010000019.1"/>
</dbReference>
<dbReference type="EMBL" id="JAGDYM010000019">
    <property type="protein sequence ID" value="MBO1903202.1"/>
    <property type="molecule type" value="Genomic_DNA"/>
</dbReference>
<evidence type="ECO:0000313" key="2">
    <source>
        <dbReference type="Proteomes" id="UP000664382"/>
    </source>
</evidence>
<keyword evidence="2" id="KW-1185">Reference proteome</keyword>
<organism evidence="1 2">
    <name type="scientific">Leucobacter weissii</name>
    <dbReference type="NCBI Taxonomy" id="1983706"/>
    <lineage>
        <taxon>Bacteria</taxon>
        <taxon>Bacillati</taxon>
        <taxon>Actinomycetota</taxon>
        <taxon>Actinomycetes</taxon>
        <taxon>Micrococcales</taxon>
        <taxon>Microbacteriaceae</taxon>
        <taxon>Leucobacter</taxon>
    </lineage>
</organism>
<dbReference type="Proteomes" id="UP000664382">
    <property type="component" value="Unassembled WGS sequence"/>
</dbReference>
<gene>
    <name evidence="1" type="ORF">J4H92_14755</name>
</gene>
<accession>A0A939MR86</accession>
<name>A0A939MR86_9MICO</name>
<evidence type="ECO:0000313" key="1">
    <source>
        <dbReference type="EMBL" id="MBO1903202.1"/>
    </source>
</evidence>
<proteinExistence type="predicted"/>
<reference evidence="1" key="1">
    <citation type="submission" date="2021-03" db="EMBL/GenBank/DDBJ databases">
        <title>Leucobacter chromiisoli sp. nov., isolated from chromium-containing soil of chemical plant.</title>
        <authorList>
            <person name="Xu Z."/>
        </authorList>
    </citation>
    <scope>NUCLEOTIDE SEQUENCE</scope>
    <source>
        <strain evidence="1">S27</strain>
    </source>
</reference>